<keyword evidence="1" id="KW-0175">Coiled coil</keyword>
<evidence type="ECO:0000313" key="2">
    <source>
        <dbReference type="EMBL" id="NRV08001.1"/>
    </source>
</evidence>
<dbReference type="Gene3D" id="1.10.287.950">
    <property type="entry name" value="Methyl-accepting chemotaxis protein"/>
    <property type="match status" value="1"/>
</dbReference>
<evidence type="ECO:0000313" key="3">
    <source>
        <dbReference type="Proteomes" id="UP000821656"/>
    </source>
</evidence>
<reference evidence="2" key="1">
    <citation type="submission" date="2020-05" db="EMBL/GenBank/DDBJ databases">
        <title>Genomic insights into acetone-butanol-ethanol (ABE) fermentation by sequencing solventogenic clostridia strains.</title>
        <authorList>
            <person name="Brown S."/>
        </authorList>
    </citation>
    <scope>NUCLEOTIDE SEQUENCE</scope>
    <source>
        <strain evidence="2">DJ126</strain>
    </source>
</reference>
<gene>
    <name evidence="2" type="ORF">DFH45_000964</name>
</gene>
<accession>A0A9Q5D632</accession>
<dbReference type="EMBL" id="JABSXK010000001">
    <property type="protein sequence ID" value="NRV08001.1"/>
    <property type="molecule type" value="Genomic_DNA"/>
</dbReference>
<proteinExistence type="predicted"/>
<evidence type="ECO:0000256" key="1">
    <source>
        <dbReference type="SAM" id="Coils"/>
    </source>
</evidence>
<comment type="caution">
    <text evidence="2">The sequence shown here is derived from an EMBL/GenBank/DDBJ whole genome shotgun (WGS) entry which is preliminary data.</text>
</comment>
<dbReference type="Proteomes" id="UP000821656">
    <property type="component" value="Unassembled WGS sequence"/>
</dbReference>
<dbReference type="PROSITE" id="PS51257">
    <property type="entry name" value="PROKAR_LIPOPROTEIN"/>
    <property type="match status" value="1"/>
</dbReference>
<organism evidence="2 3">
    <name type="scientific">Clostridium beijerinckii</name>
    <name type="common">Clostridium MP</name>
    <dbReference type="NCBI Taxonomy" id="1520"/>
    <lineage>
        <taxon>Bacteria</taxon>
        <taxon>Bacillati</taxon>
        <taxon>Bacillota</taxon>
        <taxon>Clostridia</taxon>
        <taxon>Eubacteriales</taxon>
        <taxon>Clostridiaceae</taxon>
        <taxon>Clostridium</taxon>
    </lineage>
</organism>
<name>A0A9Q5D632_CLOBE</name>
<dbReference type="RefSeq" id="WP_077304936.1">
    <property type="nucleotide sequence ID" value="NZ_CP016090.1"/>
</dbReference>
<sequence length="171" mass="19772">MKKKNIMSFILLLILSFSLIGCNLKDDYILQTKEDTDEKPSADKVNEVFESDKMKELMDKLKSNPKEISDKVNEVDSDTTRVMKELNDKADELTDELNNADFEGKSEDIKNKFDDISNKLDEIKDNVDEAKDRADTFKDPIDKKQVTDTVDEFRSHMNNLERAIDRIATTR</sequence>
<protein>
    <submittedName>
        <fullName evidence="2">Uncharacterized protein YukE</fullName>
    </submittedName>
</protein>
<feature type="coiled-coil region" evidence="1">
    <location>
        <begin position="83"/>
        <end position="163"/>
    </location>
</feature>
<dbReference type="AlphaFoldDB" id="A0A9Q5D632"/>